<evidence type="ECO:0000313" key="1">
    <source>
        <dbReference type="EMBL" id="RXM33208.1"/>
    </source>
</evidence>
<organism evidence="1 2">
    <name type="scientific">Acipenser ruthenus</name>
    <name type="common">Sterlet sturgeon</name>
    <dbReference type="NCBI Taxonomy" id="7906"/>
    <lineage>
        <taxon>Eukaryota</taxon>
        <taxon>Metazoa</taxon>
        <taxon>Chordata</taxon>
        <taxon>Craniata</taxon>
        <taxon>Vertebrata</taxon>
        <taxon>Euteleostomi</taxon>
        <taxon>Actinopterygii</taxon>
        <taxon>Chondrostei</taxon>
        <taxon>Acipenseriformes</taxon>
        <taxon>Acipenseridae</taxon>
        <taxon>Acipenser</taxon>
    </lineage>
</organism>
<accession>A0A444UDM6</accession>
<dbReference type="InterPro" id="IPR037165">
    <property type="entry name" value="AldOxase/xan_DH_Mopterin-bd_sf"/>
</dbReference>
<dbReference type="GO" id="GO:0016491">
    <property type="term" value="F:oxidoreductase activity"/>
    <property type="evidence" value="ECO:0007669"/>
    <property type="project" value="InterPro"/>
</dbReference>
<comment type="caution">
    <text evidence="1">The sequence shown here is derived from an EMBL/GenBank/DDBJ whole genome shotgun (WGS) entry which is preliminary data.</text>
</comment>
<dbReference type="SUPFAM" id="SSF56003">
    <property type="entry name" value="Molybdenum cofactor-binding domain"/>
    <property type="match status" value="1"/>
</dbReference>
<evidence type="ECO:0000313" key="2">
    <source>
        <dbReference type="Proteomes" id="UP000289886"/>
    </source>
</evidence>
<dbReference type="AlphaFoldDB" id="A0A444UDM6"/>
<reference evidence="1 2" key="1">
    <citation type="submission" date="2019-01" db="EMBL/GenBank/DDBJ databases">
        <title>Draft Genome and Complete Hox-Cluster Characterization of the Sterlet Sturgeon (Acipenser ruthenus).</title>
        <authorList>
            <person name="Wei Q."/>
        </authorList>
    </citation>
    <scope>NUCLEOTIDE SEQUENCE [LARGE SCALE GENOMIC DNA]</scope>
    <source>
        <strain evidence="1">WHYD16114868_AA</strain>
        <tissue evidence="1">Blood</tissue>
    </source>
</reference>
<protein>
    <submittedName>
        <fullName evidence="1">Uncharacterized protein</fullName>
    </submittedName>
</protein>
<proteinExistence type="predicted"/>
<dbReference type="Gene3D" id="3.30.365.10">
    <property type="entry name" value="Aldehyde oxidase/xanthine dehydrogenase, molybdopterin binding domain"/>
    <property type="match status" value="1"/>
</dbReference>
<dbReference type="EMBL" id="SCEB01214785">
    <property type="protein sequence ID" value="RXM33208.1"/>
    <property type="molecule type" value="Genomic_DNA"/>
</dbReference>
<dbReference type="Proteomes" id="UP000289886">
    <property type="component" value="Unassembled WGS sequence"/>
</dbReference>
<sequence length="121" mass="13374">MVSVFASDDTYGGIKCGQGINTKRIFQQQSAGGNSFEKDEDYIRPGEFLKEVLIEDPLHSEKKTTIIPLVEVRPEVCPEPQPGGVPQCNSCRVAVTEAELDVLTGKCQVSRVDILFDCREK</sequence>
<name>A0A444UDM6_ACIRT</name>
<gene>
    <name evidence="1" type="ORF">EOD39_15256</name>
</gene>
<keyword evidence="2" id="KW-1185">Reference proteome</keyword>